<sequence length="89" mass="10289">EREEIAERVAASVPIRAKLGKPIGGQASFGYYWKDKKLVPNTKEVPVRKLIYELFLEHQRKKTVARILNDAGYRTRKGSKFSDTTIRRL</sequence>
<organism evidence="2">
    <name type="scientific">marine sediment metagenome</name>
    <dbReference type="NCBI Taxonomy" id="412755"/>
    <lineage>
        <taxon>unclassified sequences</taxon>
        <taxon>metagenomes</taxon>
        <taxon>ecological metagenomes</taxon>
    </lineage>
</organism>
<evidence type="ECO:0000259" key="1">
    <source>
        <dbReference type="PROSITE" id="PS51737"/>
    </source>
</evidence>
<accession>X1RUT7</accession>
<dbReference type="InterPro" id="IPR038109">
    <property type="entry name" value="DNA_bind_recomb_sf"/>
</dbReference>
<protein>
    <recommendedName>
        <fullName evidence="1">Recombinase domain-containing protein</fullName>
    </recommendedName>
</protein>
<dbReference type="PANTHER" id="PTHR30461:SF23">
    <property type="entry name" value="DNA RECOMBINASE-RELATED"/>
    <property type="match status" value="1"/>
</dbReference>
<feature type="non-terminal residue" evidence="2">
    <location>
        <position position="89"/>
    </location>
</feature>
<name>X1RUT7_9ZZZZ</name>
<dbReference type="EMBL" id="BARV01044291">
    <property type="protein sequence ID" value="GAI70716.1"/>
    <property type="molecule type" value="Genomic_DNA"/>
</dbReference>
<dbReference type="GO" id="GO:0003677">
    <property type="term" value="F:DNA binding"/>
    <property type="evidence" value="ECO:0007669"/>
    <property type="project" value="InterPro"/>
</dbReference>
<dbReference type="GO" id="GO:0000150">
    <property type="term" value="F:DNA strand exchange activity"/>
    <property type="evidence" value="ECO:0007669"/>
    <property type="project" value="InterPro"/>
</dbReference>
<dbReference type="InterPro" id="IPR011109">
    <property type="entry name" value="DNA_bind_recombinase_dom"/>
</dbReference>
<feature type="domain" description="Recombinase" evidence="1">
    <location>
        <begin position="28"/>
        <end position="89"/>
    </location>
</feature>
<feature type="non-terminal residue" evidence="2">
    <location>
        <position position="1"/>
    </location>
</feature>
<dbReference type="Gene3D" id="3.90.1750.20">
    <property type="entry name" value="Putative Large Serine Recombinase, Chain B, Domain 2"/>
    <property type="match status" value="1"/>
</dbReference>
<dbReference type="AlphaFoldDB" id="X1RUT7"/>
<dbReference type="InterPro" id="IPR050639">
    <property type="entry name" value="SSR_resolvase"/>
</dbReference>
<proteinExistence type="predicted"/>
<dbReference type="PROSITE" id="PS51737">
    <property type="entry name" value="RECOMBINASE_DNA_BIND"/>
    <property type="match status" value="1"/>
</dbReference>
<reference evidence="2" key="1">
    <citation type="journal article" date="2014" name="Front. Microbiol.">
        <title>High frequency of phylogenetically diverse reductive dehalogenase-homologous genes in deep subseafloor sedimentary metagenomes.</title>
        <authorList>
            <person name="Kawai M."/>
            <person name="Futagami T."/>
            <person name="Toyoda A."/>
            <person name="Takaki Y."/>
            <person name="Nishi S."/>
            <person name="Hori S."/>
            <person name="Arai W."/>
            <person name="Tsubouchi T."/>
            <person name="Morono Y."/>
            <person name="Uchiyama I."/>
            <person name="Ito T."/>
            <person name="Fujiyama A."/>
            <person name="Inagaki F."/>
            <person name="Takami H."/>
        </authorList>
    </citation>
    <scope>NUCLEOTIDE SEQUENCE</scope>
    <source>
        <strain evidence="2">Expedition CK06-06</strain>
    </source>
</reference>
<evidence type="ECO:0000313" key="2">
    <source>
        <dbReference type="EMBL" id="GAI70716.1"/>
    </source>
</evidence>
<gene>
    <name evidence="2" type="ORF">S06H3_65642</name>
</gene>
<comment type="caution">
    <text evidence="2">The sequence shown here is derived from an EMBL/GenBank/DDBJ whole genome shotgun (WGS) entry which is preliminary data.</text>
</comment>
<dbReference type="PANTHER" id="PTHR30461">
    <property type="entry name" value="DNA-INVERTASE FROM LAMBDOID PROPHAGE"/>
    <property type="match status" value="1"/>
</dbReference>
<dbReference type="Pfam" id="PF07508">
    <property type="entry name" value="Recombinase"/>
    <property type="match status" value="1"/>
</dbReference>